<feature type="domain" description="SWIM-type" evidence="2">
    <location>
        <begin position="561"/>
        <end position="597"/>
    </location>
</feature>
<dbReference type="Proteomes" id="UP000603453">
    <property type="component" value="Unassembled WGS sequence"/>
</dbReference>
<dbReference type="PROSITE" id="PS50966">
    <property type="entry name" value="ZF_SWIM"/>
    <property type="match status" value="1"/>
</dbReference>
<keyword evidence="1" id="KW-0862">Zinc</keyword>
<organism evidence="3 4">
    <name type="scientific">Mucor saturninus</name>
    <dbReference type="NCBI Taxonomy" id="64648"/>
    <lineage>
        <taxon>Eukaryota</taxon>
        <taxon>Fungi</taxon>
        <taxon>Fungi incertae sedis</taxon>
        <taxon>Mucoromycota</taxon>
        <taxon>Mucoromycotina</taxon>
        <taxon>Mucoromycetes</taxon>
        <taxon>Mucorales</taxon>
        <taxon>Mucorineae</taxon>
        <taxon>Mucoraceae</taxon>
        <taxon>Mucor</taxon>
    </lineage>
</organism>
<comment type="caution">
    <text evidence="3">The sequence shown here is derived from an EMBL/GenBank/DDBJ whole genome shotgun (WGS) entry which is preliminary data.</text>
</comment>
<gene>
    <name evidence="3" type="ORF">INT47_004893</name>
</gene>
<accession>A0A8H7QRR6</accession>
<dbReference type="InterPro" id="IPR007527">
    <property type="entry name" value="Znf_SWIM"/>
</dbReference>
<proteinExistence type="predicted"/>
<keyword evidence="4" id="KW-1185">Reference proteome</keyword>
<keyword evidence="1" id="KW-0479">Metal-binding</keyword>
<dbReference type="PANTHER" id="PTHR33977">
    <property type="entry name" value="ZINC ION BINDING PROTEIN"/>
    <property type="match status" value="1"/>
</dbReference>
<dbReference type="PANTHER" id="PTHR33977:SF1">
    <property type="entry name" value="ZINC ION BINDING PROTEIN"/>
    <property type="match status" value="1"/>
</dbReference>
<keyword evidence="1" id="KW-0863">Zinc-finger</keyword>
<dbReference type="EMBL" id="JAEPRD010000143">
    <property type="protein sequence ID" value="KAG2196590.1"/>
    <property type="molecule type" value="Genomic_DNA"/>
</dbReference>
<sequence>MSSNNMIYSLTNIMEALTPSTLPGLMQLNTDVTIKVESASWKECLAEINEACAYGWRITNSNKPPMDLSLEEAKARNISFRFSQQYCCHHAGTYKSVAKDGPVQKKSKKVDCKCTLRVRSFYAYPEYYELIIEKDHTNHVPGDFMDDIRTLSLPRDRLHEILQQLKHSSKTPRQIRIDMLKAADSYGCKSHRKVNYHDIWNTMNKVDKEMYHFHKDHMVSFKIWIETKLPSEGYECSTGILAYTEDPSLFARGFVSPDQKIRMKNSSAFCLDATHSISSNMADILYTLIIRDNSIGRGWPVAYIITNDHGTGPIVEWLQHLRDARFLVDPEQFTIDCCQAEVNAITNTFDPAKTKIQYCVFHVTQAWNKHLASVSVHGFLPAQNRVLRGEMMSYLQRIVYEEDLDQFHQKIVGFQEEYAEQTKFMDYFVKNWCTEDKFKVWSRSYKDIQFSHMLTNNFIEFWHNQLKTVFLGRVRNKRLDKLVFVLVDDVEYYLLQEFERVIQGNGAMSPFFKQQRIRELEAEEIDDEDRTRMVGGPSDVGGEGIRKYQVSSFVDGASIDYSIEVTIDDVIMSCSCYDFGERRQPCKHMYLLKNHTNYSLHFPSSVNNYVVDNVPVLETAPMATTIQQDHNEERKNHFLNNVATLNHSRSDLTRLFKYMTK</sequence>
<dbReference type="OrthoDB" id="2284467at2759"/>
<evidence type="ECO:0000259" key="2">
    <source>
        <dbReference type="PROSITE" id="PS50966"/>
    </source>
</evidence>
<evidence type="ECO:0000313" key="3">
    <source>
        <dbReference type="EMBL" id="KAG2196590.1"/>
    </source>
</evidence>
<dbReference type="AlphaFoldDB" id="A0A8H7QRR6"/>
<dbReference type="GO" id="GO:0008270">
    <property type="term" value="F:zinc ion binding"/>
    <property type="evidence" value="ECO:0007669"/>
    <property type="project" value="UniProtKB-KW"/>
</dbReference>
<name>A0A8H7QRR6_9FUNG</name>
<evidence type="ECO:0000313" key="4">
    <source>
        <dbReference type="Proteomes" id="UP000603453"/>
    </source>
</evidence>
<evidence type="ECO:0000256" key="1">
    <source>
        <dbReference type="PROSITE-ProRule" id="PRU00325"/>
    </source>
</evidence>
<protein>
    <recommendedName>
        <fullName evidence="2">SWIM-type domain-containing protein</fullName>
    </recommendedName>
</protein>
<reference evidence="3" key="1">
    <citation type="submission" date="2020-12" db="EMBL/GenBank/DDBJ databases">
        <title>Metabolic potential, ecology and presence of endohyphal bacteria is reflected in genomic diversity of Mucoromycotina.</title>
        <authorList>
            <person name="Muszewska A."/>
            <person name="Okrasinska A."/>
            <person name="Steczkiewicz K."/>
            <person name="Drgas O."/>
            <person name="Orlowska M."/>
            <person name="Perlinska-Lenart U."/>
            <person name="Aleksandrzak-Piekarczyk T."/>
            <person name="Szatraj K."/>
            <person name="Zielenkiewicz U."/>
            <person name="Pilsyk S."/>
            <person name="Malc E."/>
            <person name="Mieczkowski P."/>
            <person name="Kruszewska J.S."/>
            <person name="Biernat P."/>
            <person name="Pawlowska J."/>
        </authorList>
    </citation>
    <scope>NUCLEOTIDE SEQUENCE</scope>
    <source>
        <strain evidence="3">WA0000017839</strain>
    </source>
</reference>